<organism evidence="2 3">
    <name type="scientific">Acidihalobacter prosperus</name>
    <dbReference type="NCBI Taxonomy" id="160660"/>
    <lineage>
        <taxon>Bacteria</taxon>
        <taxon>Pseudomonadati</taxon>
        <taxon>Pseudomonadota</taxon>
        <taxon>Gammaproteobacteria</taxon>
        <taxon>Chromatiales</taxon>
        <taxon>Ectothiorhodospiraceae</taxon>
        <taxon>Acidihalobacter</taxon>
    </lineage>
</organism>
<dbReference type="AlphaFoldDB" id="A0A1A6C818"/>
<dbReference type="InterPro" id="IPR050441">
    <property type="entry name" value="RBM"/>
</dbReference>
<comment type="caution">
    <text evidence="2">The sequence shown here is derived from an EMBL/GenBank/DDBJ whole genome shotgun (WGS) entry which is preliminary data.</text>
</comment>
<dbReference type="InterPro" id="IPR000504">
    <property type="entry name" value="RRM_dom"/>
</dbReference>
<keyword evidence="3" id="KW-1185">Reference proteome</keyword>
<proteinExistence type="predicted"/>
<reference evidence="2 3" key="1">
    <citation type="journal article" date="2014" name="Genome Announc.">
        <title>Draft Genome Sequence of the Iron-Oxidizing, Acidophilic, and Halotolerant 'Thiobacillus prosperus' Type Strain DSM 5130.</title>
        <authorList>
            <person name="Ossandon F.J."/>
            <person name="Cardenas J.P."/>
            <person name="Corbett M."/>
            <person name="Quatrini R."/>
            <person name="Holmes D.S."/>
            <person name="Watkin E."/>
        </authorList>
    </citation>
    <scope>NUCLEOTIDE SEQUENCE [LARGE SCALE GENOMIC DNA]</scope>
    <source>
        <strain evidence="2 3">DSM 5130</strain>
    </source>
</reference>
<protein>
    <submittedName>
        <fullName evidence="2">RNA-binding protein</fullName>
    </submittedName>
</protein>
<dbReference type="PROSITE" id="PS50102">
    <property type="entry name" value="RRM"/>
    <property type="match status" value="1"/>
</dbReference>
<feature type="domain" description="RRM" evidence="1">
    <location>
        <begin position="2"/>
        <end position="79"/>
    </location>
</feature>
<sequence length="86" mass="9677">MKTLFVGNLAPQTTENDVKELFSEYGTVRKLELPRDVFTGKCKGFAFVDMEGHEARAAMATLDGKTFLGNNLKVRDEKPKAKGRRR</sequence>
<dbReference type="Pfam" id="PF00076">
    <property type="entry name" value="RRM_1"/>
    <property type="match status" value="1"/>
</dbReference>
<dbReference type="PANTHER" id="PTHR48034">
    <property type="entry name" value="TRANSFORMER-2 SEX-DETERMINING PROTEIN-RELATED"/>
    <property type="match status" value="1"/>
</dbReference>
<dbReference type="Gene3D" id="3.30.70.330">
    <property type="match status" value="1"/>
</dbReference>
<evidence type="ECO:0000259" key="1">
    <source>
        <dbReference type="PROSITE" id="PS50102"/>
    </source>
</evidence>
<evidence type="ECO:0000313" key="3">
    <source>
        <dbReference type="Proteomes" id="UP000029273"/>
    </source>
</evidence>
<dbReference type="Proteomes" id="UP000029273">
    <property type="component" value="Unassembled WGS sequence"/>
</dbReference>
<dbReference type="InterPro" id="IPR035979">
    <property type="entry name" value="RBD_domain_sf"/>
</dbReference>
<dbReference type="GO" id="GO:0003723">
    <property type="term" value="F:RNA binding"/>
    <property type="evidence" value="ECO:0007669"/>
    <property type="project" value="InterPro"/>
</dbReference>
<dbReference type="EMBL" id="JQSG02000001">
    <property type="protein sequence ID" value="OBS10712.1"/>
    <property type="molecule type" value="Genomic_DNA"/>
</dbReference>
<accession>A0A1A6C818</accession>
<dbReference type="RefSeq" id="WP_038092063.1">
    <property type="nucleotide sequence ID" value="NZ_JQSG02000001.1"/>
</dbReference>
<dbReference type="CDD" id="cd00590">
    <property type="entry name" value="RRM_SF"/>
    <property type="match status" value="1"/>
</dbReference>
<dbReference type="InterPro" id="IPR012677">
    <property type="entry name" value="Nucleotide-bd_a/b_plait_sf"/>
</dbReference>
<gene>
    <name evidence="2" type="ORF">Thpro_020428</name>
</gene>
<evidence type="ECO:0000313" key="2">
    <source>
        <dbReference type="EMBL" id="OBS10712.1"/>
    </source>
</evidence>
<dbReference type="SMART" id="SM00360">
    <property type="entry name" value="RRM"/>
    <property type="match status" value="1"/>
</dbReference>
<dbReference type="OrthoDB" id="9798855at2"/>
<name>A0A1A6C818_9GAMM</name>
<dbReference type="SUPFAM" id="SSF54928">
    <property type="entry name" value="RNA-binding domain, RBD"/>
    <property type="match status" value="1"/>
</dbReference>